<keyword evidence="2" id="KW-1185">Reference proteome</keyword>
<reference evidence="1" key="1">
    <citation type="submission" date="2022-10" db="EMBL/GenBank/DDBJ databases">
        <title>Puccinia triticina Genome sequencing and assembly.</title>
        <authorList>
            <person name="Li C."/>
        </authorList>
    </citation>
    <scope>NUCLEOTIDE SEQUENCE</scope>
    <source>
        <strain evidence="1">Pt15</strain>
    </source>
</reference>
<protein>
    <submittedName>
        <fullName evidence="1">Uncharacterized protein</fullName>
    </submittedName>
</protein>
<dbReference type="EMBL" id="CP110432">
    <property type="protein sequence ID" value="WAQ90157.1"/>
    <property type="molecule type" value="Genomic_DNA"/>
</dbReference>
<dbReference type="RefSeq" id="XP_053025712.1">
    <property type="nucleotide sequence ID" value="XM_053161723.1"/>
</dbReference>
<name>A0ABY7D0E3_9BASI</name>
<sequence>MLTLPNFVDLMIDDVAYKVKVGRASNQHIHKKYASLTGWAHLQWLGYKAPA</sequence>
<proteinExistence type="predicted"/>
<dbReference type="Proteomes" id="UP001164743">
    <property type="component" value="Chromosome 12A"/>
</dbReference>
<accession>A0ABY7D0E3</accession>
<dbReference type="GeneID" id="77802618"/>
<organism evidence="1 2">
    <name type="scientific">Puccinia triticina</name>
    <dbReference type="NCBI Taxonomy" id="208348"/>
    <lineage>
        <taxon>Eukaryota</taxon>
        <taxon>Fungi</taxon>
        <taxon>Dikarya</taxon>
        <taxon>Basidiomycota</taxon>
        <taxon>Pucciniomycotina</taxon>
        <taxon>Pucciniomycetes</taxon>
        <taxon>Pucciniales</taxon>
        <taxon>Pucciniaceae</taxon>
        <taxon>Puccinia</taxon>
    </lineage>
</organism>
<gene>
    <name evidence="1" type="ORF">PtA15_12A143</name>
</gene>
<evidence type="ECO:0000313" key="2">
    <source>
        <dbReference type="Proteomes" id="UP001164743"/>
    </source>
</evidence>
<evidence type="ECO:0000313" key="1">
    <source>
        <dbReference type="EMBL" id="WAQ90157.1"/>
    </source>
</evidence>